<dbReference type="InterPro" id="IPR001173">
    <property type="entry name" value="Glyco_trans_2-like"/>
</dbReference>
<dbReference type="Pfam" id="PF00535">
    <property type="entry name" value="Glycos_transf_2"/>
    <property type="match status" value="2"/>
</dbReference>
<keyword evidence="2" id="KW-0808">Transferase</keyword>
<organism evidence="2">
    <name type="scientific">hydrothermal vent metagenome</name>
    <dbReference type="NCBI Taxonomy" id="652676"/>
    <lineage>
        <taxon>unclassified sequences</taxon>
        <taxon>metagenomes</taxon>
        <taxon>ecological metagenomes</taxon>
    </lineage>
</organism>
<dbReference type="GO" id="GO:0016740">
    <property type="term" value="F:transferase activity"/>
    <property type="evidence" value="ECO:0007669"/>
    <property type="project" value="UniProtKB-KW"/>
</dbReference>
<reference evidence="2" key="1">
    <citation type="submission" date="2018-06" db="EMBL/GenBank/DDBJ databases">
        <authorList>
            <person name="Zhirakovskaya E."/>
        </authorList>
    </citation>
    <scope>NUCLEOTIDE SEQUENCE</scope>
</reference>
<feature type="domain" description="Glycosyltransferase 2-like" evidence="1">
    <location>
        <begin position="78"/>
        <end position="161"/>
    </location>
</feature>
<name>A0A3B1CRY1_9ZZZZ</name>
<dbReference type="AlphaFoldDB" id="A0A3B1CRY1"/>
<feature type="domain" description="Glycosyltransferase 2-like" evidence="1">
    <location>
        <begin position="9"/>
        <end position="51"/>
    </location>
</feature>
<gene>
    <name evidence="2" type="ORF">MNBD_NITROSPIRAE03-426</name>
</gene>
<evidence type="ECO:0000313" key="2">
    <source>
        <dbReference type="EMBL" id="VAX33366.1"/>
    </source>
</evidence>
<dbReference type="EMBL" id="UOGI01000176">
    <property type="protein sequence ID" value="VAX33366.1"/>
    <property type="molecule type" value="Genomic_DNA"/>
</dbReference>
<protein>
    <submittedName>
        <fullName evidence="2">Glycosyltransferase</fullName>
    </submittedName>
</protein>
<dbReference type="SUPFAM" id="SSF53448">
    <property type="entry name" value="Nucleotide-diphospho-sugar transferases"/>
    <property type="match status" value="1"/>
</dbReference>
<accession>A0A3B1CRY1</accession>
<proteinExistence type="predicted"/>
<sequence>MKREKVAAVIVTYNRKEALDECLNAVLMQTSRVEAVYIIDNASVDGTPEYLIEKGFIDKALYPDKEPLEEVKRISLARFQDSEVDIHYIRMHENTGGAGGFYEGIKRSYDAGFDWLWLMDDDGIPAKDQLFELLDKSAKKKLLFSCPLVIDKDDKQALTFRPANLRDVKNSVDAIKREAVDGVIYDWVTPFNGTLVSKEVVERIGNIKKEMFIWGDEREYVLRIQANNIKVGTIITALHRHPARQGKREKLLFGVLGRVIVRTPDKAGIYYRNLGYLHAKYFGTEKHIKTLIKHTVYYLVNSKCNVKGLMNFYRYYIDGATDRYSLPPKCK</sequence>
<dbReference type="InterPro" id="IPR050834">
    <property type="entry name" value="Glycosyltransf_2"/>
</dbReference>
<evidence type="ECO:0000259" key="1">
    <source>
        <dbReference type="Pfam" id="PF00535"/>
    </source>
</evidence>
<dbReference type="Gene3D" id="3.90.550.10">
    <property type="entry name" value="Spore Coat Polysaccharide Biosynthesis Protein SpsA, Chain A"/>
    <property type="match status" value="1"/>
</dbReference>
<dbReference type="InterPro" id="IPR029044">
    <property type="entry name" value="Nucleotide-diphossugar_trans"/>
</dbReference>
<dbReference type="PANTHER" id="PTHR43685">
    <property type="entry name" value="GLYCOSYLTRANSFERASE"/>
    <property type="match status" value="1"/>
</dbReference>
<dbReference type="PANTHER" id="PTHR43685:SF2">
    <property type="entry name" value="GLYCOSYLTRANSFERASE 2-LIKE DOMAIN-CONTAINING PROTEIN"/>
    <property type="match status" value="1"/>
</dbReference>